<feature type="domain" description="Fructose-1-6-bisphosphatase class 1 C-terminal" evidence="12">
    <location>
        <begin position="211"/>
        <end position="336"/>
    </location>
</feature>
<keyword evidence="4 9" id="KW-0963">Cytoplasm</keyword>
<feature type="binding site" evidence="9">
    <location>
        <position position="107"/>
    </location>
    <ligand>
        <name>Mg(2+)</name>
        <dbReference type="ChEBI" id="CHEBI:18420"/>
        <label>1</label>
    </ligand>
</feature>
<dbReference type="SUPFAM" id="SSF56655">
    <property type="entry name" value="Carbohydrate phosphatase"/>
    <property type="match status" value="1"/>
</dbReference>
<dbReference type="PIRSF" id="PIRSF000904">
    <property type="entry name" value="FBPtase_SBPase"/>
    <property type="match status" value="1"/>
</dbReference>
<feature type="binding site" evidence="9">
    <location>
        <position position="216"/>
    </location>
    <ligand>
        <name>substrate</name>
    </ligand>
</feature>
<dbReference type="EC" id="3.1.3.11" evidence="9"/>
<dbReference type="GO" id="GO:0006094">
    <property type="term" value="P:gluconeogenesis"/>
    <property type="evidence" value="ECO:0007669"/>
    <property type="project" value="UniProtKB-UniRule"/>
</dbReference>
<dbReference type="GO" id="GO:0030388">
    <property type="term" value="P:fructose 1,6-bisphosphate metabolic process"/>
    <property type="evidence" value="ECO:0007669"/>
    <property type="project" value="TreeGrafter"/>
</dbReference>
<comment type="caution">
    <text evidence="13">The sequence shown here is derived from an EMBL/GenBank/DDBJ whole genome shotgun (WGS) entry which is preliminary data.</text>
</comment>
<feature type="domain" description="Fructose-1-6-bisphosphatase class I N-terminal" evidence="11">
    <location>
        <begin position="37"/>
        <end position="199"/>
    </location>
</feature>
<protein>
    <recommendedName>
        <fullName evidence="9">Fructose-1,6-bisphosphatase class 1</fullName>
        <shortName evidence="9">FBPase class 1</shortName>
        <ecNumber evidence="9">3.1.3.11</ecNumber>
    </recommendedName>
    <alternativeName>
        <fullName evidence="9">D-fructose-1,6-bisphosphate 1-phosphohydrolase class 1</fullName>
    </alternativeName>
</protein>
<evidence type="ECO:0000313" key="14">
    <source>
        <dbReference type="Proteomes" id="UP000070107"/>
    </source>
</evidence>
<keyword evidence="14" id="KW-1185">Reference proteome</keyword>
<evidence type="ECO:0000256" key="1">
    <source>
        <dbReference type="ARBA" id="ARBA00001273"/>
    </source>
</evidence>
<dbReference type="InterPro" id="IPR000146">
    <property type="entry name" value="FBPase_class-1"/>
</dbReference>
<dbReference type="EMBL" id="LNTU01000037">
    <property type="protein sequence ID" value="KXF75776.1"/>
    <property type="molecule type" value="Genomic_DNA"/>
</dbReference>
<keyword evidence="5 9" id="KW-0479">Metal-binding</keyword>
<sequence>MNSRPDLSKLELEGDDNAFKHRPVQSYLTDWAAGDRGRQSVARLLEAILCGAAILSRRIAAGRLPGDPGRLAGSNADGDRQKSIDVGSHQLFVDLLIAAGAAQVLSEEAEEPIMGHAGGTHAVAIDPLDGSGNVGLGAPLGTLFSILPYQAGTDPFLQPGREQVAAGYVSYGNSVDLGFSVGKGLVSATMDARSGRFLILAEEMALSRETGDLAFNASVYRHLRPGMKAYVDDCLQGKSGPRGRDFNMRWLGAAVGELHRILLKGGLFFYVDDLRPGYEQGRLRHVYEANPIAFLCASAGGKASDGCQPILEKQPQTYHGRTSLIFGSADEVDTVCGYIARHQ</sequence>
<dbReference type="Pfam" id="PF00316">
    <property type="entry name" value="FBPase"/>
    <property type="match status" value="1"/>
</dbReference>
<dbReference type="GO" id="GO:0005829">
    <property type="term" value="C:cytosol"/>
    <property type="evidence" value="ECO:0007669"/>
    <property type="project" value="TreeGrafter"/>
</dbReference>
<evidence type="ECO:0000256" key="2">
    <source>
        <dbReference type="ARBA" id="ARBA00005215"/>
    </source>
</evidence>
<dbReference type="PANTHER" id="PTHR11556:SF35">
    <property type="entry name" value="SEDOHEPTULOSE-1,7-BISPHOSPHATASE, CHLOROPLASTIC"/>
    <property type="match status" value="1"/>
</dbReference>
<dbReference type="OrthoDB" id="9806756at2"/>
<dbReference type="CDD" id="cd00354">
    <property type="entry name" value="FBPase"/>
    <property type="match status" value="1"/>
</dbReference>
<keyword evidence="6 9" id="KW-0378">Hydrolase</keyword>
<keyword evidence="7 9" id="KW-0460">Magnesium</keyword>
<feature type="binding site" evidence="9">
    <location>
        <position position="129"/>
    </location>
    <ligand>
        <name>Mg(2+)</name>
        <dbReference type="ChEBI" id="CHEBI:18420"/>
        <label>2</label>
    </ligand>
</feature>
<dbReference type="PRINTS" id="PR00115">
    <property type="entry name" value="F16BPHPHTASE"/>
</dbReference>
<dbReference type="InterPro" id="IPR020548">
    <property type="entry name" value="Fructose_bisphosphatase_AS"/>
</dbReference>
<dbReference type="InterPro" id="IPR028343">
    <property type="entry name" value="FBPtase"/>
</dbReference>
<evidence type="ECO:0000259" key="12">
    <source>
        <dbReference type="Pfam" id="PF18913"/>
    </source>
</evidence>
<evidence type="ECO:0000256" key="5">
    <source>
        <dbReference type="ARBA" id="ARBA00022723"/>
    </source>
</evidence>
<dbReference type="RefSeq" id="WP_068884016.1">
    <property type="nucleotide sequence ID" value="NZ_LNTU01000037.1"/>
</dbReference>
<reference evidence="13 14" key="1">
    <citation type="submission" date="2015-11" db="EMBL/GenBank/DDBJ databases">
        <title>Draft genome sequence of Paramesorhizobium deserti A-3-E, a strain highly resistant to diverse beta-lactam antibiotics.</title>
        <authorList>
            <person name="Lv R."/>
            <person name="Yang X."/>
            <person name="Fang N."/>
            <person name="Guo J."/>
            <person name="Luo X."/>
            <person name="Peng F."/>
            <person name="Yang R."/>
            <person name="Cui Y."/>
            <person name="Fang C."/>
            <person name="Song Y."/>
        </authorList>
    </citation>
    <scope>NUCLEOTIDE SEQUENCE [LARGE SCALE GENOMIC DNA]</scope>
    <source>
        <strain evidence="13 14">A-3-E</strain>
    </source>
</reference>
<comment type="pathway">
    <text evidence="2">Carbohydrate biosynthesis; Calvin cycle.</text>
</comment>
<comment type="similarity">
    <text evidence="3 9 10">Belongs to the FBPase class 1 family.</text>
</comment>
<dbReference type="GO" id="GO:0042132">
    <property type="term" value="F:fructose 1,6-bisphosphate 1-phosphatase activity"/>
    <property type="evidence" value="ECO:0007669"/>
    <property type="project" value="UniProtKB-UniRule"/>
</dbReference>
<evidence type="ECO:0000256" key="8">
    <source>
        <dbReference type="ARBA" id="ARBA00023277"/>
    </source>
</evidence>
<dbReference type="InterPro" id="IPR033391">
    <property type="entry name" value="FBPase_N"/>
</dbReference>
<evidence type="ECO:0000256" key="7">
    <source>
        <dbReference type="ARBA" id="ARBA00022842"/>
    </source>
</evidence>
<comment type="subunit">
    <text evidence="9">Homotetramer.</text>
</comment>
<dbReference type="Pfam" id="PF18913">
    <property type="entry name" value="FBPase_C"/>
    <property type="match status" value="1"/>
</dbReference>
<evidence type="ECO:0000313" key="13">
    <source>
        <dbReference type="EMBL" id="KXF75776.1"/>
    </source>
</evidence>
<dbReference type="AlphaFoldDB" id="A0A135HRF1"/>
<feature type="binding site" evidence="9">
    <location>
        <position position="126"/>
    </location>
    <ligand>
        <name>Mg(2+)</name>
        <dbReference type="ChEBI" id="CHEBI:18420"/>
        <label>1</label>
    </ligand>
</feature>
<evidence type="ECO:0000256" key="9">
    <source>
        <dbReference type="HAMAP-Rule" id="MF_01855"/>
    </source>
</evidence>
<dbReference type="STRING" id="1494590.ATN84_17565"/>
<dbReference type="GO" id="GO:0006000">
    <property type="term" value="P:fructose metabolic process"/>
    <property type="evidence" value="ECO:0007669"/>
    <property type="project" value="TreeGrafter"/>
</dbReference>
<dbReference type="PROSITE" id="PS00124">
    <property type="entry name" value="FBPASE"/>
    <property type="match status" value="1"/>
</dbReference>
<feature type="binding site" evidence="9">
    <location>
        <position position="126"/>
    </location>
    <ligand>
        <name>Mg(2+)</name>
        <dbReference type="ChEBI" id="CHEBI:18420"/>
        <label>2</label>
    </ligand>
</feature>
<dbReference type="HAMAP" id="MF_01855">
    <property type="entry name" value="FBPase_class1"/>
    <property type="match status" value="1"/>
</dbReference>
<dbReference type="PANTHER" id="PTHR11556">
    <property type="entry name" value="FRUCTOSE-1,6-BISPHOSPHATASE-RELATED"/>
    <property type="match status" value="1"/>
</dbReference>
<comment type="subcellular location">
    <subcellularLocation>
        <location evidence="9">Cytoplasm</location>
    </subcellularLocation>
</comment>
<accession>A0A135HRF1</accession>
<keyword evidence="8 9" id="KW-0119">Carbohydrate metabolism</keyword>
<dbReference type="Gene3D" id="3.30.540.10">
    <property type="entry name" value="Fructose-1,6-Bisphosphatase, subunit A, domain 1"/>
    <property type="match status" value="1"/>
</dbReference>
<dbReference type="Proteomes" id="UP000070107">
    <property type="component" value="Unassembled WGS sequence"/>
</dbReference>
<dbReference type="GO" id="GO:0005986">
    <property type="term" value="P:sucrose biosynthetic process"/>
    <property type="evidence" value="ECO:0007669"/>
    <property type="project" value="TreeGrafter"/>
</dbReference>
<evidence type="ECO:0000256" key="6">
    <source>
        <dbReference type="ARBA" id="ARBA00022801"/>
    </source>
</evidence>
<evidence type="ECO:0000259" key="11">
    <source>
        <dbReference type="Pfam" id="PF00316"/>
    </source>
</evidence>
<comment type="catalytic activity">
    <reaction evidence="1 9">
        <text>beta-D-fructose 1,6-bisphosphate + H2O = beta-D-fructose 6-phosphate + phosphate</text>
        <dbReference type="Rhea" id="RHEA:11064"/>
        <dbReference type="ChEBI" id="CHEBI:15377"/>
        <dbReference type="ChEBI" id="CHEBI:32966"/>
        <dbReference type="ChEBI" id="CHEBI:43474"/>
        <dbReference type="ChEBI" id="CHEBI:57634"/>
        <dbReference type="EC" id="3.1.3.11"/>
    </reaction>
</comment>
<evidence type="ECO:0000256" key="10">
    <source>
        <dbReference type="RuleBase" id="RU000508"/>
    </source>
</evidence>
<dbReference type="GO" id="GO:0006002">
    <property type="term" value="P:fructose 6-phosphate metabolic process"/>
    <property type="evidence" value="ECO:0007669"/>
    <property type="project" value="TreeGrafter"/>
</dbReference>
<dbReference type="PIRSF" id="PIRSF500210">
    <property type="entry name" value="FBPtase"/>
    <property type="match status" value="1"/>
</dbReference>
<gene>
    <name evidence="9" type="primary">fbp</name>
    <name evidence="13" type="ORF">ATN84_17565</name>
</gene>
<dbReference type="NCBIfam" id="NF006780">
    <property type="entry name" value="PRK09293.1-4"/>
    <property type="match status" value="1"/>
</dbReference>
<dbReference type="InterPro" id="IPR044015">
    <property type="entry name" value="FBPase_C_dom"/>
</dbReference>
<evidence type="ECO:0000256" key="4">
    <source>
        <dbReference type="ARBA" id="ARBA00022490"/>
    </source>
</evidence>
<dbReference type="Gene3D" id="3.40.190.80">
    <property type="match status" value="1"/>
</dbReference>
<evidence type="ECO:0000256" key="3">
    <source>
        <dbReference type="ARBA" id="ARBA00010941"/>
    </source>
</evidence>
<comment type="caution">
    <text evidence="9">Lacks conserved residue(s) required for the propagation of feature annotation.</text>
</comment>
<feature type="binding site" evidence="9">
    <location>
        <position position="128"/>
    </location>
    <ligand>
        <name>Mg(2+)</name>
        <dbReference type="ChEBI" id="CHEBI:18420"/>
        <label>1</label>
    </ligand>
</feature>
<comment type="cofactor">
    <cofactor evidence="9">
        <name>Mg(2+)</name>
        <dbReference type="ChEBI" id="CHEBI:18420"/>
    </cofactor>
    <text evidence="9">Binds 2 magnesium ions per subunit.</text>
</comment>
<dbReference type="GO" id="GO:0000287">
    <property type="term" value="F:magnesium ion binding"/>
    <property type="evidence" value="ECO:0007669"/>
    <property type="project" value="UniProtKB-UniRule"/>
</dbReference>
<feature type="binding site" evidence="9">
    <location>
        <position position="288"/>
    </location>
    <ligand>
        <name>Mg(2+)</name>
        <dbReference type="ChEBI" id="CHEBI:18420"/>
        <label>2</label>
    </ligand>
</feature>
<organism evidence="13 14">
    <name type="scientific">Paramesorhizobium deserti</name>
    <dbReference type="NCBI Taxonomy" id="1494590"/>
    <lineage>
        <taxon>Bacteria</taxon>
        <taxon>Pseudomonadati</taxon>
        <taxon>Pseudomonadota</taxon>
        <taxon>Alphaproteobacteria</taxon>
        <taxon>Hyphomicrobiales</taxon>
        <taxon>Phyllobacteriaceae</taxon>
        <taxon>Paramesorhizobium</taxon>
    </lineage>
</organism>
<proteinExistence type="inferred from homology"/>
<name>A0A135HRF1_9HYPH</name>